<gene>
    <name evidence="1" type="ORF">C8J55DRAFT_429294</name>
</gene>
<organism evidence="1 2">
    <name type="scientific">Lentinula lateritia</name>
    <dbReference type="NCBI Taxonomy" id="40482"/>
    <lineage>
        <taxon>Eukaryota</taxon>
        <taxon>Fungi</taxon>
        <taxon>Dikarya</taxon>
        <taxon>Basidiomycota</taxon>
        <taxon>Agaricomycotina</taxon>
        <taxon>Agaricomycetes</taxon>
        <taxon>Agaricomycetidae</taxon>
        <taxon>Agaricales</taxon>
        <taxon>Marasmiineae</taxon>
        <taxon>Omphalotaceae</taxon>
        <taxon>Lentinula</taxon>
    </lineage>
</organism>
<sequence length="277" mass="31168">IVDCCGRIIAVLAGQPDGNYASELHEAECFMQKEASHSGLGKESKEGLHKRGLFPVLLRGVTMGMGNPHPVSLNPKMMTHLLNRLVGHAAVQRMAKYQNSAFGLWAPRIYEEYRNVHDTMHSKLNLPENFPGTIFAAAAFNLGGNVWTFKHRDWLNWPFGWCAITALGEFDASRSAQLILWELKLVIDFPHAATILIPSAVITHSNTPIADGDIRTSFTQYTAGPIFRWVENGCRTEAKFEEEDPDNHRRMQEGKETAYLRRLENFSTVDELLCKLS</sequence>
<reference evidence="1" key="2">
    <citation type="journal article" date="2023" name="Proc. Natl. Acad. Sci. U.S.A.">
        <title>A global phylogenomic analysis of the shiitake genus Lentinula.</title>
        <authorList>
            <person name="Sierra-Patev S."/>
            <person name="Min B."/>
            <person name="Naranjo-Ortiz M."/>
            <person name="Looney B."/>
            <person name="Konkel Z."/>
            <person name="Slot J.C."/>
            <person name="Sakamoto Y."/>
            <person name="Steenwyk J.L."/>
            <person name="Rokas A."/>
            <person name="Carro J."/>
            <person name="Camarero S."/>
            <person name="Ferreira P."/>
            <person name="Molpeceres G."/>
            <person name="Ruiz-Duenas F.J."/>
            <person name="Serrano A."/>
            <person name="Henrissat B."/>
            <person name="Drula E."/>
            <person name="Hughes K.W."/>
            <person name="Mata J.L."/>
            <person name="Ishikawa N.K."/>
            <person name="Vargas-Isla R."/>
            <person name="Ushijima S."/>
            <person name="Smith C.A."/>
            <person name="Donoghue J."/>
            <person name="Ahrendt S."/>
            <person name="Andreopoulos W."/>
            <person name="He G."/>
            <person name="LaButti K."/>
            <person name="Lipzen A."/>
            <person name="Ng V."/>
            <person name="Riley R."/>
            <person name="Sandor L."/>
            <person name="Barry K."/>
            <person name="Martinez A.T."/>
            <person name="Xiao Y."/>
            <person name="Gibbons J.G."/>
            <person name="Terashima K."/>
            <person name="Grigoriev I.V."/>
            <person name="Hibbett D."/>
        </authorList>
    </citation>
    <scope>NUCLEOTIDE SEQUENCE</scope>
    <source>
        <strain evidence="1">Sp2 HRB7682 ss15</strain>
    </source>
</reference>
<comment type="caution">
    <text evidence="1">The sequence shown here is derived from an EMBL/GenBank/DDBJ whole genome shotgun (WGS) entry which is preliminary data.</text>
</comment>
<dbReference type="AlphaFoldDB" id="A0A9W9ACE7"/>
<proteinExistence type="predicted"/>
<dbReference type="EMBL" id="JANVFS010000016">
    <property type="protein sequence ID" value="KAJ4479539.1"/>
    <property type="molecule type" value="Genomic_DNA"/>
</dbReference>
<dbReference type="Gene3D" id="3.60.130.30">
    <property type="match status" value="1"/>
</dbReference>
<feature type="non-terminal residue" evidence="1">
    <location>
        <position position="277"/>
    </location>
</feature>
<evidence type="ECO:0000313" key="2">
    <source>
        <dbReference type="Proteomes" id="UP001150238"/>
    </source>
</evidence>
<name>A0A9W9ACE7_9AGAR</name>
<dbReference type="Proteomes" id="UP001150238">
    <property type="component" value="Unassembled WGS sequence"/>
</dbReference>
<protein>
    <submittedName>
        <fullName evidence="1">Uncharacterized protein</fullName>
    </submittedName>
</protein>
<evidence type="ECO:0000313" key="1">
    <source>
        <dbReference type="EMBL" id="KAJ4479539.1"/>
    </source>
</evidence>
<reference evidence="1" key="1">
    <citation type="submission" date="2022-08" db="EMBL/GenBank/DDBJ databases">
        <authorList>
            <consortium name="DOE Joint Genome Institute"/>
            <person name="Min B."/>
            <person name="Riley R."/>
            <person name="Sierra-Patev S."/>
            <person name="Naranjo-Ortiz M."/>
            <person name="Looney B."/>
            <person name="Konkel Z."/>
            <person name="Slot J.C."/>
            <person name="Sakamoto Y."/>
            <person name="Steenwyk J.L."/>
            <person name="Rokas A."/>
            <person name="Carro J."/>
            <person name="Camarero S."/>
            <person name="Ferreira P."/>
            <person name="Molpeceres G."/>
            <person name="Ruiz-Duenas F.J."/>
            <person name="Serrano A."/>
            <person name="Henrissat B."/>
            <person name="Drula E."/>
            <person name="Hughes K.W."/>
            <person name="Mata J.L."/>
            <person name="Ishikawa N.K."/>
            <person name="Vargas-Isla R."/>
            <person name="Ushijima S."/>
            <person name="Smith C.A."/>
            <person name="Ahrendt S."/>
            <person name="Andreopoulos W."/>
            <person name="He G."/>
            <person name="Labutti K."/>
            <person name="Lipzen A."/>
            <person name="Ng V."/>
            <person name="Sandor L."/>
            <person name="Barry K."/>
            <person name="Martinez A.T."/>
            <person name="Xiao Y."/>
            <person name="Gibbons J.G."/>
            <person name="Terashima K."/>
            <person name="Hibbett D.S."/>
            <person name="Grigoriev I.V."/>
        </authorList>
    </citation>
    <scope>NUCLEOTIDE SEQUENCE</scope>
    <source>
        <strain evidence="1">Sp2 HRB7682 ss15</strain>
    </source>
</reference>
<accession>A0A9W9ACE7</accession>